<evidence type="ECO:0000256" key="1">
    <source>
        <dbReference type="SAM" id="Phobius"/>
    </source>
</evidence>
<keyword evidence="1" id="KW-1133">Transmembrane helix</keyword>
<feature type="transmembrane region" description="Helical" evidence="1">
    <location>
        <begin position="48"/>
        <end position="68"/>
    </location>
</feature>
<organism evidence="2">
    <name type="scientific">Medicago truncatula</name>
    <name type="common">Barrel medic</name>
    <name type="synonym">Medicago tribuloides</name>
    <dbReference type="NCBI Taxonomy" id="3880"/>
    <lineage>
        <taxon>Eukaryota</taxon>
        <taxon>Viridiplantae</taxon>
        <taxon>Streptophyta</taxon>
        <taxon>Embryophyta</taxon>
        <taxon>Tracheophyta</taxon>
        <taxon>Spermatophyta</taxon>
        <taxon>Magnoliopsida</taxon>
        <taxon>eudicotyledons</taxon>
        <taxon>Gunneridae</taxon>
        <taxon>Pentapetalae</taxon>
        <taxon>rosids</taxon>
        <taxon>fabids</taxon>
        <taxon>Fabales</taxon>
        <taxon>Fabaceae</taxon>
        <taxon>Papilionoideae</taxon>
        <taxon>50 kb inversion clade</taxon>
        <taxon>NPAAA clade</taxon>
        <taxon>Hologalegina</taxon>
        <taxon>IRL clade</taxon>
        <taxon>Trifolieae</taxon>
        <taxon>Medicago</taxon>
    </lineage>
</organism>
<sequence length="83" mass="9841">MAMQKLLMVVLKFCFLGMVILEMGKLCIRNLLGLLMLRMNQSCWCHFQAILSFHCLLVMEMGWLLLWFQRVMKVRFLVMILLG</sequence>
<name>I3S4Z6_MEDTR</name>
<dbReference type="AlphaFoldDB" id="I3S4Z6"/>
<protein>
    <recommendedName>
        <fullName evidence="3">Transmembrane protein</fullName>
    </recommendedName>
</protein>
<evidence type="ECO:0008006" key="3">
    <source>
        <dbReference type="Google" id="ProtNLM"/>
    </source>
</evidence>
<proteinExistence type="evidence at transcript level"/>
<keyword evidence="1" id="KW-0472">Membrane</keyword>
<dbReference type="EMBL" id="BT135543">
    <property type="protein sequence ID" value="AFK35338.1"/>
    <property type="molecule type" value="mRNA"/>
</dbReference>
<accession>I3S4Z6</accession>
<reference evidence="2" key="1">
    <citation type="submission" date="2012-05" db="EMBL/GenBank/DDBJ databases">
        <authorList>
            <person name="Krishnakumar V."/>
            <person name="Cheung F."/>
            <person name="Xiao Y."/>
            <person name="Chan A."/>
            <person name="Moskal W.A."/>
            <person name="Town C.D."/>
        </authorList>
    </citation>
    <scope>NUCLEOTIDE SEQUENCE</scope>
</reference>
<evidence type="ECO:0000313" key="2">
    <source>
        <dbReference type="EMBL" id="AFK35338.1"/>
    </source>
</evidence>
<keyword evidence="1" id="KW-0812">Transmembrane</keyword>